<dbReference type="AlphaFoldDB" id="A0A545UFJ8"/>
<name>A0A545UFJ8_9GAMM</name>
<sequence length="172" mass="19415">MKLTAFSIIFIFFTQLVSADNLKWEPTIRDDGVSVIFATNEGFESLGEAIGSVPNDSWIMHVVVPLLPQNTDFQKDIHYYIKENQQGELDAALNSAGNMHNPKVIALHEIFTEAVLNSKYAESINIALASRCERITTVSFEKFYISKTSAKPQYSAILWFTTEKCNQQKSEN</sequence>
<dbReference type="EMBL" id="VIKS01000004">
    <property type="protein sequence ID" value="TQV88252.1"/>
    <property type="molecule type" value="Genomic_DNA"/>
</dbReference>
<keyword evidence="2" id="KW-1185">Reference proteome</keyword>
<reference evidence="1 2" key="1">
    <citation type="submission" date="2019-07" db="EMBL/GenBank/DDBJ databases">
        <title>Draft genome for Aliikangiella sp. M105.</title>
        <authorList>
            <person name="Wang G."/>
        </authorList>
    </citation>
    <scope>NUCLEOTIDE SEQUENCE [LARGE SCALE GENOMIC DNA]</scope>
    <source>
        <strain evidence="1 2">M105</strain>
    </source>
</reference>
<gene>
    <name evidence="1" type="ORF">FLL46_06920</name>
</gene>
<evidence type="ECO:0000313" key="2">
    <source>
        <dbReference type="Proteomes" id="UP000315439"/>
    </source>
</evidence>
<evidence type="ECO:0000313" key="1">
    <source>
        <dbReference type="EMBL" id="TQV88252.1"/>
    </source>
</evidence>
<dbReference type="RefSeq" id="WP_142892761.1">
    <property type="nucleotide sequence ID" value="NZ_ML660162.1"/>
</dbReference>
<comment type="caution">
    <text evidence="1">The sequence shown here is derived from an EMBL/GenBank/DDBJ whole genome shotgun (WGS) entry which is preliminary data.</text>
</comment>
<dbReference type="OrthoDB" id="5730548at2"/>
<organism evidence="1 2">
    <name type="scientific">Aliikangiella coralliicola</name>
    <dbReference type="NCBI Taxonomy" id="2592383"/>
    <lineage>
        <taxon>Bacteria</taxon>
        <taxon>Pseudomonadati</taxon>
        <taxon>Pseudomonadota</taxon>
        <taxon>Gammaproteobacteria</taxon>
        <taxon>Oceanospirillales</taxon>
        <taxon>Pleioneaceae</taxon>
        <taxon>Aliikangiella</taxon>
    </lineage>
</organism>
<protein>
    <submittedName>
        <fullName evidence="1">Uncharacterized protein</fullName>
    </submittedName>
</protein>
<dbReference type="Proteomes" id="UP000315439">
    <property type="component" value="Unassembled WGS sequence"/>
</dbReference>
<accession>A0A545UFJ8</accession>
<proteinExistence type="predicted"/>